<proteinExistence type="predicted"/>
<keyword evidence="2" id="KW-1185">Reference proteome</keyword>
<sequence length="65" mass="7529">MGVIQLDIVESPIRSSYQYPNSTLAYLKNILYLPIYQNADLKSTQIICYEVVDVLEMLKSQYPKL</sequence>
<organism evidence="1 2">
    <name type="scientific">Paramecium primaurelia</name>
    <dbReference type="NCBI Taxonomy" id="5886"/>
    <lineage>
        <taxon>Eukaryota</taxon>
        <taxon>Sar</taxon>
        <taxon>Alveolata</taxon>
        <taxon>Ciliophora</taxon>
        <taxon>Intramacronucleata</taxon>
        <taxon>Oligohymenophorea</taxon>
        <taxon>Peniculida</taxon>
        <taxon>Parameciidae</taxon>
        <taxon>Paramecium</taxon>
    </lineage>
</organism>
<dbReference type="EMBL" id="CAJJDM010000036">
    <property type="protein sequence ID" value="CAD8065447.1"/>
    <property type="molecule type" value="Genomic_DNA"/>
</dbReference>
<comment type="caution">
    <text evidence="1">The sequence shown here is derived from an EMBL/GenBank/DDBJ whole genome shotgun (WGS) entry which is preliminary data.</text>
</comment>
<reference evidence="1" key="1">
    <citation type="submission" date="2021-01" db="EMBL/GenBank/DDBJ databases">
        <authorList>
            <consortium name="Genoscope - CEA"/>
            <person name="William W."/>
        </authorList>
    </citation>
    <scope>NUCLEOTIDE SEQUENCE</scope>
</reference>
<dbReference type="AlphaFoldDB" id="A0A8S1LD17"/>
<name>A0A8S1LD17_PARPR</name>
<accession>A0A8S1LD17</accession>
<dbReference type="Proteomes" id="UP000688137">
    <property type="component" value="Unassembled WGS sequence"/>
</dbReference>
<protein>
    <submittedName>
        <fullName evidence="1">Uncharacterized protein</fullName>
    </submittedName>
</protein>
<evidence type="ECO:0000313" key="2">
    <source>
        <dbReference type="Proteomes" id="UP000688137"/>
    </source>
</evidence>
<gene>
    <name evidence="1" type="ORF">PPRIM_AZ9-3.1.T0370276</name>
</gene>
<evidence type="ECO:0000313" key="1">
    <source>
        <dbReference type="EMBL" id="CAD8065447.1"/>
    </source>
</evidence>